<evidence type="ECO:0000313" key="2">
    <source>
        <dbReference type="Proteomes" id="UP000266287"/>
    </source>
</evidence>
<organism evidence="1 2">
    <name type="scientific">candidate division NPL-UPA2 bacterium Unc8</name>
    <dbReference type="NCBI Taxonomy" id="1980939"/>
    <lineage>
        <taxon>Bacteria</taxon>
    </lineage>
</organism>
<dbReference type="PANTHER" id="PTHR43393:SF3">
    <property type="entry name" value="LYSINE DECARBOXYLASE-LIKE PROTEIN"/>
    <property type="match status" value="1"/>
</dbReference>
<dbReference type="NCBIfam" id="TIGR00725">
    <property type="entry name" value="TIGR00725 family protein"/>
    <property type="match status" value="1"/>
</dbReference>
<dbReference type="EMBL" id="NDHY01000002">
    <property type="protein sequence ID" value="RII00691.1"/>
    <property type="molecule type" value="Genomic_DNA"/>
</dbReference>
<dbReference type="AlphaFoldDB" id="A0A399FWZ3"/>
<dbReference type="Proteomes" id="UP000266287">
    <property type="component" value="Unassembled WGS sequence"/>
</dbReference>
<proteinExistence type="predicted"/>
<dbReference type="GO" id="GO:0005829">
    <property type="term" value="C:cytosol"/>
    <property type="evidence" value="ECO:0007669"/>
    <property type="project" value="TreeGrafter"/>
</dbReference>
<dbReference type="Gene3D" id="3.40.50.450">
    <property type="match status" value="1"/>
</dbReference>
<dbReference type="SUPFAM" id="SSF102405">
    <property type="entry name" value="MCP/YpsA-like"/>
    <property type="match status" value="1"/>
</dbReference>
<sequence length="154" mass="16077">MQIGVIGSNRCSEEIVKIATDVGREIARSGATLVCGGMEGVMEAAARGAKEEGGRTIGILPGFNKKQANKYIDFFIVTGMGEGRNVIVVKSSDAIIAIAGGSGTLSEIAFALNASIPVVGLNTWDLRISGRKPEGIIRARSAKDAVKKALTMIK</sequence>
<dbReference type="InterPro" id="IPR052341">
    <property type="entry name" value="LOG_family_nucleotidases"/>
</dbReference>
<name>A0A399FWZ3_UNCN2</name>
<gene>
    <name evidence="1" type="ORF">B9J77_01330</name>
</gene>
<evidence type="ECO:0000313" key="1">
    <source>
        <dbReference type="EMBL" id="RII00691.1"/>
    </source>
</evidence>
<dbReference type="Pfam" id="PF18306">
    <property type="entry name" value="LDcluster4"/>
    <property type="match status" value="1"/>
</dbReference>
<dbReference type="PANTHER" id="PTHR43393">
    <property type="entry name" value="CYTOKININ RIBOSIDE 5'-MONOPHOSPHATE PHOSPHORIBOHYDROLASE"/>
    <property type="match status" value="1"/>
</dbReference>
<comment type="caution">
    <text evidence="1">The sequence shown here is derived from an EMBL/GenBank/DDBJ whole genome shotgun (WGS) entry which is preliminary data.</text>
</comment>
<protein>
    <submittedName>
        <fullName evidence="1">TIGR00725 family protein</fullName>
    </submittedName>
</protein>
<dbReference type="InterPro" id="IPR005268">
    <property type="entry name" value="CHP00725"/>
</dbReference>
<accession>A0A399FWZ3</accession>
<reference evidence="1 2" key="1">
    <citation type="submission" date="2018-08" db="EMBL/GenBank/DDBJ databases">
        <title>Draft genome of candidate division NPL-UPA2 bacterium Unc8 that adapted to ultra-basic serpentinizing groundwater.</title>
        <authorList>
            <person name="Ishii S."/>
            <person name="Suzuki S."/>
            <person name="Nealson K.H."/>
        </authorList>
    </citation>
    <scope>NUCLEOTIDE SEQUENCE [LARGE SCALE GENOMIC DNA]</scope>
    <source>
        <strain evidence="1">Unc8</strain>
    </source>
</reference>
<dbReference type="InterPro" id="IPR041164">
    <property type="entry name" value="LDcluster4"/>
</dbReference>